<accession>A0A7S4QLE9</accession>
<evidence type="ECO:0000256" key="1">
    <source>
        <dbReference type="SAM" id="MobiDB-lite"/>
    </source>
</evidence>
<sequence>MVFHGVDDRVQFQVGPASVLKKDLELPLRRRGRSNSVRFADASPPSAKSAEAAGSPALAPPSPQYCVAVRVDPVRSGEASTLSRSPSVRSSAASYLALSVGGTPLGGSPRAASFRSFSVRSSASTPAGREDFWSRMANGQGGPQAAGPFCLARASPGSSPRGAGSAWASPSAAPERQVAPPGSAPSPGAASSSGGREDFWRCMAAPAARPTAREAEGSPAGVRTRQ</sequence>
<gene>
    <name evidence="2" type="ORF">AMON00008_LOCUS21625</name>
</gene>
<proteinExistence type="predicted"/>
<reference evidence="2" key="1">
    <citation type="submission" date="2021-01" db="EMBL/GenBank/DDBJ databases">
        <authorList>
            <person name="Corre E."/>
            <person name="Pelletier E."/>
            <person name="Niang G."/>
            <person name="Scheremetjew M."/>
            <person name="Finn R."/>
            <person name="Kale V."/>
            <person name="Holt S."/>
            <person name="Cochrane G."/>
            <person name="Meng A."/>
            <person name="Brown T."/>
            <person name="Cohen L."/>
        </authorList>
    </citation>
    <scope>NUCLEOTIDE SEQUENCE</scope>
    <source>
        <strain evidence="2">CCMP3105</strain>
    </source>
</reference>
<evidence type="ECO:0000313" key="2">
    <source>
        <dbReference type="EMBL" id="CAE4585902.1"/>
    </source>
</evidence>
<dbReference type="EMBL" id="HBNR01031622">
    <property type="protein sequence ID" value="CAE4585902.1"/>
    <property type="molecule type" value="Transcribed_RNA"/>
</dbReference>
<organism evidence="2">
    <name type="scientific">Alexandrium monilatum</name>
    <dbReference type="NCBI Taxonomy" id="311494"/>
    <lineage>
        <taxon>Eukaryota</taxon>
        <taxon>Sar</taxon>
        <taxon>Alveolata</taxon>
        <taxon>Dinophyceae</taxon>
        <taxon>Gonyaulacales</taxon>
        <taxon>Pyrocystaceae</taxon>
        <taxon>Alexandrium</taxon>
    </lineage>
</organism>
<name>A0A7S4QLE9_9DINO</name>
<feature type="compositionally biased region" description="Low complexity" evidence="1">
    <location>
        <begin position="145"/>
        <end position="194"/>
    </location>
</feature>
<feature type="region of interest" description="Disordered" evidence="1">
    <location>
        <begin position="102"/>
        <end position="226"/>
    </location>
</feature>
<protein>
    <submittedName>
        <fullName evidence="2">Uncharacterized protein</fullName>
    </submittedName>
</protein>
<dbReference type="AlphaFoldDB" id="A0A7S4QLE9"/>
<feature type="region of interest" description="Disordered" evidence="1">
    <location>
        <begin position="31"/>
        <end position="62"/>
    </location>
</feature>
<feature type="compositionally biased region" description="Low complexity" evidence="1">
    <location>
        <begin position="108"/>
        <end position="124"/>
    </location>
</feature>
<feature type="compositionally biased region" description="Low complexity" evidence="1">
    <location>
        <begin position="40"/>
        <end position="57"/>
    </location>
</feature>